<name>A0AAE4Y8H1_9RHOB</name>
<feature type="active site" evidence="5">
    <location>
        <position position="159"/>
    </location>
</feature>
<feature type="active site" evidence="5">
    <location>
        <position position="133"/>
    </location>
</feature>
<dbReference type="Proteomes" id="UP001193501">
    <property type="component" value="Unassembled WGS sequence"/>
</dbReference>
<feature type="active site" evidence="5">
    <location>
        <position position="254"/>
    </location>
</feature>
<dbReference type="PANTHER" id="PTHR42872:SF6">
    <property type="entry name" value="PROTEIN-GLUTAMATE METHYLESTERASE_PROTEIN-GLUTAMINE GLUTAMINASE"/>
    <property type="match status" value="1"/>
</dbReference>
<comment type="caution">
    <text evidence="7">The sequence shown here is derived from an EMBL/GenBank/DDBJ whole genome shotgun (WGS) entry which is preliminary data.</text>
</comment>
<evidence type="ECO:0000256" key="3">
    <source>
        <dbReference type="ARBA" id="ARBA00039140"/>
    </source>
</evidence>
<dbReference type="GO" id="GO:0008984">
    <property type="term" value="F:protein-glutamate methylesterase activity"/>
    <property type="evidence" value="ECO:0007669"/>
    <property type="project" value="UniProtKB-EC"/>
</dbReference>
<dbReference type="Pfam" id="PF01339">
    <property type="entry name" value="CheB_methylest"/>
    <property type="match status" value="1"/>
</dbReference>
<evidence type="ECO:0000313" key="8">
    <source>
        <dbReference type="Proteomes" id="UP001193501"/>
    </source>
</evidence>
<dbReference type="GO" id="GO:0000156">
    <property type="term" value="F:phosphorelay response regulator activity"/>
    <property type="evidence" value="ECO:0007669"/>
    <property type="project" value="InterPro"/>
</dbReference>
<accession>A0AAE4Y8H1</accession>
<dbReference type="PIRSF" id="PIRSF000876">
    <property type="entry name" value="RR_chemtxs_CheB"/>
    <property type="match status" value="1"/>
</dbReference>
<comment type="catalytic activity">
    <reaction evidence="4">
        <text>[protein]-L-glutamate 5-O-methyl ester + H2O = L-glutamyl-[protein] + methanol + H(+)</text>
        <dbReference type="Rhea" id="RHEA:23236"/>
        <dbReference type="Rhea" id="RHEA-COMP:10208"/>
        <dbReference type="Rhea" id="RHEA-COMP:10311"/>
        <dbReference type="ChEBI" id="CHEBI:15377"/>
        <dbReference type="ChEBI" id="CHEBI:15378"/>
        <dbReference type="ChEBI" id="CHEBI:17790"/>
        <dbReference type="ChEBI" id="CHEBI:29973"/>
        <dbReference type="ChEBI" id="CHEBI:82795"/>
        <dbReference type="EC" id="3.1.1.61"/>
    </reaction>
</comment>
<evidence type="ECO:0000256" key="5">
    <source>
        <dbReference type="PROSITE-ProRule" id="PRU00050"/>
    </source>
</evidence>
<organism evidence="7 8">
    <name type="scientific">Stagnihabitans tardus</name>
    <dbReference type="NCBI Taxonomy" id="2699202"/>
    <lineage>
        <taxon>Bacteria</taxon>
        <taxon>Pseudomonadati</taxon>
        <taxon>Pseudomonadota</taxon>
        <taxon>Alphaproteobacteria</taxon>
        <taxon>Rhodobacterales</taxon>
        <taxon>Paracoccaceae</taxon>
        <taxon>Stagnihabitans</taxon>
    </lineage>
</organism>
<feature type="domain" description="CheB-type methylesterase" evidence="6">
    <location>
        <begin position="121"/>
        <end position="312"/>
    </location>
</feature>
<keyword evidence="1 5" id="KW-0145">Chemotaxis</keyword>
<dbReference type="GO" id="GO:0005737">
    <property type="term" value="C:cytoplasm"/>
    <property type="evidence" value="ECO:0007669"/>
    <property type="project" value="InterPro"/>
</dbReference>
<dbReference type="InterPro" id="IPR035909">
    <property type="entry name" value="CheB_C"/>
</dbReference>
<dbReference type="EMBL" id="JAABNR010000003">
    <property type="protein sequence ID" value="NBZ86876.1"/>
    <property type="molecule type" value="Genomic_DNA"/>
</dbReference>
<evidence type="ECO:0000256" key="1">
    <source>
        <dbReference type="ARBA" id="ARBA00022500"/>
    </source>
</evidence>
<dbReference type="InterPro" id="IPR000673">
    <property type="entry name" value="Sig_transdc_resp-reg_Me-estase"/>
</dbReference>
<protein>
    <recommendedName>
        <fullName evidence="3">protein-glutamate methylesterase</fullName>
        <ecNumber evidence="3">3.1.1.61</ecNumber>
    </recommendedName>
</protein>
<evidence type="ECO:0000256" key="2">
    <source>
        <dbReference type="ARBA" id="ARBA00022801"/>
    </source>
</evidence>
<evidence type="ECO:0000259" key="6">
    <source>
        <dbReference type="PROSITE" id="PS50122"/>
    </source>
</evidence>
<dbReference type="EC" id="3.1.1.61" evidence="3"/>
<dbReference type="PROSITE" id="PS50122">
    <property type="entry name" value="CHEB"/>
    <property type="match status" value="1"/>
</dbReference>
<dbReference type="CDD" id="cd16432">
    <property type="entry name" value="CheB_Rec"/>
    <property type="match status" value="1"/>
</dbReference>
<proteinExistence type="predicted"/>
<dbReference type="PANTHER" id="PTHR42872">
    <property type="entry name" value="PROTEIN-GLUTAMATE METHYLESTERASE/PROTEIN-GLUTAMINE GLUTAMINASE"/>
    <property type="match status" value="1"/>
</dbReference>
<keyword evidence="8" id="KW-1185">Reference proteome</keyword>
<reference evidence="7" key="1">
    <citation type="submission" date="2020-01" db="EMBL/GenBank/DDBJ databases">
        <authorList>
            <person name="Chen W.-M."/>
        </authorList>
    </citation>
    <scope>NUCLEOTIDE SEQUENCE</scope>
    <source>
        <strain evidence="7">CYK-10</strain>
    </source>
</reference>
<dbReference type="SUPFAM" id="SSF52738">
    <property type="entry name" value="Methylesterase CheB, C-terminal domain"/>
    <property type="match status" value="1"/>
</dbReference>
<dbReference type="AlphaFoldDB" id="A0AAE4Y8H1"/>
<evidence type="ECO:0000313" key="7">
    <source>
        <dbReference type="EMBL" id="NBZ86876.1"/>
    </source>
</evidence>
<dbReference type="Gene3D" id="3.40.50.180">
    <property type="entry name" value="Methylesterase CheB, C-terminal domain"/>
    <property type="match status" value="1"/>
</dbReference>
<keyword evidence="2 5" id="KW-0378">Hydrolase</keyword>
<sequence length="320" mass="33143">MEGRPGLRVIGQASDLPATYTAAEAMEPDLVLVARDLTQLPEFSLMRSLFRALDARWIAVDHRSFGTGTSLGKEQAGDLDPIDTSQPADAICAQIRAAMQSPVSKQPAPSISPPLRSLTAVGRSSKLILIGASTGGVDALLTVLSALPKDCPPIGVVQHTGQGFSESLIRLLDRRCALNVVAAQDGMELAPGHVVVAAGCPGHMRLKSTKPFRVSVEQGPPVSGHLPSVDALFHSAVGSATHVVAALLTGMGRDGAEGLLALRKAGAMTIGQDESSSVVYGMPRAAWEIGAVRQQLALGDIAGAILKACAQGNEEGRIAS</sequence>
<dbReference type="GO" id="GO:0006935">
    <property type="term" value="P:chemotaxis"/>
    <property type="evidence" value="ECO:0007669"/>
    <property type="project" value="UniProtKB-UniRule"/>
</dbReference>
<evidence type="ECO:0000256" key="4">
    <source>
        <dbReference type="ARBA" id="ARBA00048267"/>
    </source>
</evidence>
<dbReference type="InterPro" id="IPR008248">
    <property type="entry name" value="CheB-like"/>
</dbReference>
<gene>
    <name evidence="7" type="ORF">GV832_04720</name>
</gene>